<dbReference type="Gene3D" id="3.30.410.40">
    <property type="match status" value="1"/>
</dbReference>
<evidence type="ECO:0000313" key="8">
    <source>
        <dbReference type="EMBL" id="KTD70087.1"/>
    </source>
</evidence>
<dbReference type="InterPro" id="IPR000172">
    <property type="entry name" value="GMC_OxRdtase_N"/>
</dbReference>
<dbReference type="EC" id="1.1.99.-" evidence="8"/>
<dbReference type="STRING" id="947033.Lste_0691"/>
<dbReference type="Proteomes" id="UP000054926">
    <property type="component" value="Unassembled WGS sequence"/>
</dbReference>
<feature type="domain" description="Glucose-methanol-choline oxidoreductase C-terminal" evidence="7">
    <location>
        <begin position="532"/>
        <end position="668"/>
    </location>
</feature>
<dbReference type="PATRIC" id="fig|947033.5.peg.736"/>
<accession>A0A0W0ZLU6</accession>
<dbReference type="SUPFAM" id="SSF51905">
    <property type="entry name" value="FAD/NAD(P)-binding domain"/>
    <property type="match status" value="1"/>
</dbReference>
<reference evidence="8 9" key="1">
    <citation type="submission" date="2015-11" db="EMBL/GenBank/DDBJ databases">
        <title>Genomic analysis of 38 Legionella species identifies large and diverse effector repertoires.</title>
        <authorList>
            <person name="Burstein D."/>
            <person name="Amaro F."/>
            <person name="Zusman T."/>
            <person name="Lifshitz Z."/>
            <person name="Cohen O."/>
            <person name="Gilbert J.A."/>
            <person name="Pupko T."/>
            <person name="Shuman H.A."/>
            <person name="Segal G."/>
        </authorList>
    </citation>
    <scope>NUCLEOTIDE SEQUENCE [LARGE SCALE GENOMIC DNA]</scope>
    <source>
        <strain evidence="8 9">IMVS3376</strain>
    </source>
</reference>
<dbReference type="InterPro" id="IPR012132">
    <property type="entry name" value="GMC_OxRdtase"/>
</dbReference>
<keyword evidence="4" id="KW-0274">FAD</keyword>
<keyword evidence="9" id="KW-1185">Reference proteome</keyword>
<dbReference type="Pfam" id="PF05199">
    <property type="entry name" value="GMC_oxred_C"/>
    <property type="match status" value="1"/>
</dbReference>
<evidence type="ECO:0000259" key="6">
    <source>
        <dbReference type="Pfam" id="PF00732"/>
    </source>
</evidence>
<dbReference type="InterPro" id="IPR036188">
    <property type="entry name" value="FAD/NAD-bd_sf"/>
</dbReference>
<sequence>MMKRLMIKRIWHVVFLFCIHHVVSADPSPGRFFTISSYGSPVDVDVTLCLNVKGKVPTSCQEYTVSAVNLSLLTVPMHIYPYAGIKINSPYYSIGSGCTPLSNGFCMFYVSHRSSATIQIKAPDYIIIGAGTAGAVLAKKLSDDMHTSVVALQNGPNLNQDPLINLSKNAVITVASGLIGPPLYALSDTISQQFADNRMLNWVYAIPLGGASSINAGAWCRGTNQVYSQWETLAGPNWSVANIQDAYVELENYTGQTTNPAARGFSGPLPVRQETSPSQVSIKFSQAIMNATGVGLVLDYNDPNTPIGASTQVQYTQMGANGALRASSSIVFLNSEVMDQQGNGVNGRPLHVLFNATADNVIWSGNTAVGVRYYQDGMKRGLNAAKSLYATKGIIVSAGIKSSSILMRSGVGPASLLQSLNIPVVYDNPNVGQGLADQPHVILIYTSNPNDTPSSYLLQIAGNIISALANTPIGQELIKYIGSQVNVPNGLFAQIAWLPDPSGANPGVRAVRFASINPIPGITVVFLDLVQPASRGSIVIKSRDPFVEPAVNLGEFQAQSDLALYISTMQNYIKNINAQLQSIDPTYQMIFPDPGLLDDVPQLIDFIRQEVGSNMVFQSHCRMAPLNQGGVVDSTGHVYGVQNLIVADASVDPVAMDGTPMATAYLVAANIAKMLQGQ</sequence>
<evidence type="ECO:0000256" key="3">
    <source>
        <dbReference type="ARBA" id="ARBA00022630"/>
    </source>
</evidence>
<dbReference type="GO" id="GO:0050660">
    <property type="term" value="F:flavin adenine dinucleotide binding"/>
    <property type="evidence" value="ECO:0007669"/>
    <property type="project" value="InterPro"/>
</dbReference>
<gene>
    <name evidence="8" type="primary">alkJ</name>
    <name evidence="8" type="ORF">Lste_0691</name>
</gene>
<evidence type="ECO:0000256" key="4">
    <source>
        <dbReference type="ARBA" id="ARBA00022827"/>
    </source>
</evidence>
<feature type="chain" id="PRO_5006918806" evidence="5">
    <location>
        <begin position="26"/>
        <end position="678"/>
    </location>
</feature>
<comment type="cofactor">
    <cofactor evidence="1">
        <name>FAD</name>
        <dbReference type="ChEBI" id="CHEBI:57692"/>
    </cofactor>
</comment>
<keyword evidence="8" id="KW-0560">Oxidoreductase</keyword>
<comment type="similarity">
    <text evidence="2">Belongs to the GMC oxidoreductase family.</text>
</comment>
<dbReference type="AlphaFoldDB" id="A0A0W0ZLU6"/>
<feature type="signal peptide" evidence="5">
    <location>
        <begin position="1"/>
        <end position="25"/>
    </location>
</feature>
<comment type="caution">
    <text evidence="8">The sequence shown here is derived from an EMBL/GenBank/DDBJ whole genome shotgun (WGS) entry which is preliminary data.</text>
</comment>
<evidence type="ECO:0000256" key="2">
    <source>
        <dbReference type="ARBA" id="ARBA00010790"/>
    </source>
</evidence>
<organism evidence="8 9">
    <name type="scientific">Legionella steelei</name>
    <dbReference type="NCBI Taxonomy" id="947033"/>
    <lineage>
        <taxon>Bacteria</taxon>
        <taxon>Pseudomonadati</taxon>
        <taxon>Pseudomonadota</taxon>
        <taxon>Gammaproteobacteria</taxon>
        <taxon>Legionellales</taxon>
        <taxon>Legionellaceae</taxon>
        <taxon>Legionella</taxon>
    </lineage>
</organism>
<dbReference type="PIRSF" id="PIRSF000137">
    <property type="entry name" value="Alcohol_oxidase"/>
    <property type="match status" value="1"/>
</dbReference>
<dbReference type="InterPro" id="IPR007867">
    <property type="entry name" value="GMC_OxRtase_C"/>
</dbReference>
<dbReference type="PANTHER" id="PTHR11552">
    <property type="entry name" value="GLUCOSE-METHANOL-CHOLINE GMC OXIDOREDUCTASE"/>
    <property type="match status" value="1"/>
</dbReference>
<dbReference type="Gene3D" id="3.50.50.60">
    <property type="entry name" value="FAD/NAD(P)-binding domain"/>
    <property type="match status" value="1"/>
</dbReference>
<dbReference type="SUPFAM" id="SSF54373">
    <property type="entry name" value="FAD-linked reductases, C-terminal domain"/>
    <property type="match status" value="1"/>
</dbReference>
<dbReference type="OrthoDB" id="9785276at2"/>
<dbReference type="RefSeq" id="WP_058509697.1">
    <property type="nucleotide sequence ID" value="NZ_LNYY01000016.1"/>
</dbReference>
<protein>
    <submittedName>
        <fullName evidence="8">Alcohol dehydrogenase (Acceptor)</fullName>
        <ecNumber evidence="8">1.1.99.-</ecNumber>
    </submittedName>
</protein>
<dbReference type="PANTHER" id="PTHR11552:SF147">
    <property type="entry name" value="CHOLINE DEHYDROGENASE, MITOCHONDRIAL"/>
    <property type="match status" value="1"/>
</dbReference>
<evidence type="ECO:0000313" key="9">
    <source>
        <dbReference type="Proteomes" id="UP000054926"/>
    </source>
</evidence>
<name>A0A0W0ZLU6_9GAMM</name>
<dbReference type="Pfam" id="PF00732">
    <property type="entry name" value="GMC_oxred_N"/>
    <property type="match status" value="1"/>
</dbReference>
<keyword evidence="5" id="KW-0732">Signal</keyword>
<proteinExistence type="inferred from homology"/>
<evidence type="ECO:0000259" key="7">
    <source>
        <dbReference type="Pfam" id="PF05199"/>
    </source>
</evidence>
<dbReference type="EMBL" id="LNYY01000016">
    <property type="protein sequence ID" value="KTD70087.1"/>
    <property type="molecule type" value="Genomic_DNA"/>
</dbReference>
<feature type="domain" description="Glucose-methanol-choline oxidoreductase N-terminal" evidence="6">
    <location>
        <begin position="124"/>
        <end position="439"/>
    </location>
</feature>
<keyword evidence="3" id="KW-0285">Flavoprotein</keyword>
<evidence type="ECO:0000256" key="5">
    <source>
        <dbReference type="SAM" id="SignalP"/>
    </source>
</evidence>
<dbReference type="GO" id="GO:0016614">
    <property type="term" value="F:oxidoreductase activity, acting on CH-OH group of donors"/>
    <property type="evidence" value="ECO:0007669"/>
    <property type="project" value="InterPro"/>
</dbReference>
<evidence type="ECO:0000256" key="1">
    <source>
        <dbReference type="ARBA" id="ARBA00001974"/>
    </source>
</evidence>